<dbReference type="Gene3D" id="1.10.443.10">
    <property type="entry name" value="Intergrase catalytic core"/>
    <property type="match status" value="1"/>
</dbReference>
<gene>
    <name evidence="2" type="ORF">RhiirA1_403756</name>
</gene>
<dbReference type="PANTHER" id="PTHR21446">
    <property type="entry name" value="DUF3504 DOMAIN-CONTAINING PROTEIN"/>
    <property type="match status" value="1"/>
</dbReference>
<evidence type="ECO:0008006" key="4">
    <source>
        <dbReference type="Google" id="ProtNLM"/>
    </source>
</evidence>
<dbReference type="VEuPathDB" id="FungiDB:RhiirFUN_009249"/>
<comment type="caution">
    <text evidence="2">The sequence shown here is derived from an EMBL/GenBank/DDBJ whole genome shotgun (WGS) entry which is preliminary data.</text>
</comment>
<dbReference type="PANTHER" id="PTHR21446:SF12">
    <property type="entry name" value="POTASSIUM CHANNEL TETRAMERIZATION DOMAIN CONTAINING 1"/>
    <property type="match status" value="1"/>
</dbReference>
<name>A0A2N0QT56_9GLOM</name>
<evidence type="ECO:0000313" key="2">
    <source>
        <dbReference type="EMBL" id="PKC54243.1"/>
    </source>
</evidence>
<dbReference type="GO" id="GO:0003677">
    <property type="term" value="F:DNA binding"/>
    <property type="evidence" value="ECO:0007669"/>
    <property type="project" value="InterPro"/>
</dbReference>
<accession>A0A2N0QT56</accession>
<dbReference type="EMBL" id="LLXH01003425">
    <property type="protein sequence ID" value="PKC54243.1"/>
    <property type="molecule type" value="Genomic_DNA"/>
</dbReference>
<sequence length="379" mass="43857">FYKKYTLPDQEEIDRLLKKSTVLNTKRATTTWLNKFENFRNSVKYIGKCTEVADIHELEVQIRNFIIVMKTNNGEDYKATSINACIDALNRHLNQYSVIRPLDLKDRRMFPDLCPTGLLKTVFFYNALFLGLRGGEHYILKFNDFKAKVDGSGIEVCIPRSKTNQCGMEGGTGDILKIPNHPQIISVYEKYFANHPVNASPHFYLQEYTDENDFIYFNRWYKTSNIGEKRMRNFLHELAKECGIDVIGRKITNHSVRKTLVELLKDLGFSDIEVMSVSRHRSLNGLKSYERSKSKMQDLCLNGLSQALNLKNNESETRQNLNSEQLQPLHDSTNVDYQENITNIEISDNNVNVKMNLENLQGLFNSNNFNNCSIHFHLS</sequence>
<dbReference type="VEuPathDB" id="FungiDB:RhiirA1_403756"/>
<dbReference type="InterPro" id="IPR052787">
    <property type="entry name" value="MAVS"/>
</dbReference>
<dbReference type="AlphaFoldDB" id="A0A2N0QT56"/>
<proteinExistence type="predicted"/>
<organism evidence="2 3">
    <name type="scientific">Rhizophagus irregularis</name>
    <dbReference type="NCBI Taxonomy" id="588596"/>
    <lineage>
        <taxon>Eukaryota</taxon>
        <taxon>Fungi</taxon>
        <taxon>Fungi incertae sedis</taxon>
        <taxon>Mucoromycota</taxon>
        <taxon>Glomeromycotina</taxon>
        <taxon>Glomeromycetes</taxon>
        <taxon>Glomerales</taxon>
        <taxon>Glomeraceae</taxon>
        <taxon>Rhizophagus</taxon>
    </lineage>
</organism>
<dbReference type="GO" id="GO:0015074">
    <property type="term" value="P:DNA integration"/>
    <property type="evidence" value="ECO:0007669"/>
    <property type="project" value="InterPro"/>
</dbReference>
<dbReference type="InterPro" id="IPR011010">
    <property type="entry name" value="DNA_brk_join_enz"/>
</dbReference>
<evidence type="ECO:0000256" key="1">
    <source>
        <dbReference type="ARBA" id="ARBA00023172"/>
    </source>
</evidence>
<reference evidence="2 3" key="1">
    <citation type="submission" date="2017-10" db="EMBL/GenBank/DDBJ databases">
        <title>Extensive intraspecific genome diversity in a model arbuscular mycorrhizal fungus.</title>
        <authorList>
            <person name="Chen E.C.H."/>
            <person name="Morin E."/>
            <person name="Baudet D."/>
            <person name="Noel J."/>
            <person name="Ndikumana S."/>
            <person name="Charron P."/>
            <person name="St-Onge C."/>
            <person name="Giorgi J."/>
            <person name="Grigoriev I.V."/>
            <person name="Roux C."/>
            <person name="Martin F.M."/>
            <person name="Corradi N."/>
        </authorList>
    </citation>
    <scope>NUCLEOTIDE SEQUENCE [LARGE SCALE GENOMIC DNA]</scope>
    <source>
        <strain evidence="2 3">A1</strain>
    </source>
</reference>
<dbReference type="SUPFAM" id="SSF56349">
    <property type="entry name" value="DNA breaking-rejoining enzymes"/>
    <property type="match status" value="1"/>
</dbReference>
<protein>
    <recommendedName>
        <fullName evidence="4">Tyr recombinase domain-containing protein</fullName>
    </recommendedName>
</protein>
<reference evidence="2 3" key="2">
    <citation type="submission" date="2017-10" db="EMBL/GenBank/DDBJ databases">
        <title>Genome analyses suggest a sexual origin of heterokaryosis in a supposedly ancient asexual fungus.</title>
        <authorList>
            <person name="Corradi N."/>
            <person name="Sedzielewska K."/>
            <person name="Noel J."/>
            <person name="Charron P."/>
            <person name="Farinelli L."/>
            <person name="Marton T."/>
            <person name="Kruger M."/>
            <person name="Pelin A."/>
            <person name="Brachmann A."/>
            <person name="Corradi N."/>
        </authorList>
    </citation>
    <scope>NUCLEOTIDE SEQUENCE [LARGE SCALE GENOMIC DNA]</scope>
    <source>
        <strain evidence="2 3">A1</strain>
    </source>
</reference>
<dbReference type="InterPro" id="IPR013762">
    <property type="entry name" value="Integrase-like_cat_sf"/>
</dbReference>
<dbReference type="Proteomes" id="UP000232688">
    <property type="component" value="Unassembled WGS sequence"/>
</dbReference>
<dbReference type="GO" id="GO:0006310">
    <property type="term" value="P:DNA recombination"/>
    <property type="evidence" value="ECO:0007669"/>
    <property type="project" value="UniProtKB-KW"/>
</dbReference>
<evidence type="ECO:0000313" key="3">
    <source>
        <dbReference type="Proteomes" id="UP000232688"/>
    </source>
</evidence>
<dbReference type="VEuPathDB" id="FungiDB:FUN_003775"/>
<keyword evidence="1" id="KW-0233">DNA recombination</keyword>
<feature type="non-terminal residue" evidence="2">
    <location>
        <position position="1"/>
    </location>
</feature>